<dbReference type="PANTHER" id="PTHR43665:SF1">
    <property type="entry name" value="ISOPENTENYL-DIPHOSPHATE DELTA-ISOMERASE"/>
    <property type="match status" value="1"/>
</dbReference>
<protein>
    <recommendedName>
        <fullName evidence="11">Isopentenyl-diphosphate delta-isomerase</fullName>
        <shortName evidence="11">IPP isomerase</shortName>
        <ecNumber evidence="11">5.3.3.2</ecNumber>
    </recommendedName>
    <alternativeName>
        <fullName evidence="11">Isopentenyl diphosphate:dimethylallyl diphosphate isomerase</fullName>
    </alternativeName>
    <alternativeName>
        <fullName evidence="11">Isopentenyl pyrophosphate isomerase</fullName>
    </alternativeName>
    <alternativeName>
        <fullName evidence="11">Type 2 isopentenyl diphosphate isomerase</fullName>
        <shortName evidence="11">IDI-2</shortName>
    </alternativeName>
</protein>
<evidence type="ECO:0000259" key="12">
    <source>
        <dbReference type="Pfam" id="PF01070"/>
    </source>
</evidence>
<feature type="binding site" evidence="11">
    <location>
        <position position="210"/>
    </location>
    <ligand>
        <name>FMN</name>
        <dbReference type="ChEBI" id="CHEBI:58210"/>
    </ligand>
</feature>
<feature type="binding site" evidence="11">
    <location>
        <position position="215"/>
    </location>
    <ligand>
        <name>FMN</name>
        <dbReference type="ChEBI" id="CHEBI:58210"/>
    </ligand>
</feature>
<keyword evidence="3 11" id="KW-0285">Flavoprotein</keyword>
<dbReference type="CDD" id="cd02811">
    <property type="entry name" value="IDI-2_FMN"/>
    <property type="match status" value="1"/>
</dbReference>
<comment type="subcellular location">
    <subcellularLocation>
        <location evidence="11">Cytoplasm</location>
    </subcellularLocation>
</comment>
<keyword evidence="7 11" id="KW-0521">NADP</keyword>
<evidence type="ECO:0000256" key="10">
    <source>
        <dbReference type="ARBA" id="ARBA00025810"/>
    </source>
</evidence>
<feature type="binding site" evidence="11">
    <location>
        <position position="124"/>
    </location>
    <ligand>
        <name>FMN</name>
        <dbReference type="ChEBI" id="CHEBI:58210"/>
    </ligand>
</feature>
<feature type="binding site" evidence="11">
    <location>
        <begin position="64"/>
        <end position="66"/>
    </location>
    <ligand>
        <name>FMN</name>
        <dbReference type="ChEBI" id="CHEBI:58210"/>
    </ligand>
</feature>
<keyword evidence="2 11" id="KW-0963">Cytoplasm</keyword>
<feature type="binding site" evidence="11">
    <location>
        <begin position="261"/>
        <end position="263"/>
    </location>
    <ligand>
        <name>FMN</name>
        <dbReference type="ChEBI" id="CHEBI:58210"/>
    </ligand>
</feature>
<feature type="binding site" evidence="11">
    <location>
        <position position="154"/>
    </location>
    <ligand>
        <name>substrate</name>
    </ligand>
</feature>
<keyword evidence="6 11" id="KW-0460">Magnesium</keyword>
<evidence type="ECO:0000256" key="11">
    <source>
        <dbReference type="HAMAP-Rule" id="MF_00354"/>
    </source>
</evidence>
<dbReference type="EMBL" id="JBCLUF010000010">
    <property type="protein sequence ID" value="MEY8662063.1"/>
    <property type="molecule type" value="Genomic_DNA"/>
</dbReference>
<evidence type="ECO:0000313" key="14">
    <source>
        <dbReference type="Proteomes" id="UP001565236"/>
    </source>
</evidence>
<feature type="binding site" evidence="11">
    <location>
        <position position="155"/>
    </location>
    <ligand>
        <name>Mg(2+)</name>
        <dbReference type="ChEBI" id="CHEBI:18420"/>
    </ligand>
</feature>
<keyword evidence="8 11" id="KW-0414">Isoprene biosynthesis</keyword>
<feature type="binding site" evidence="11">
    <location>
        <position position="185"/>
    </location>
    <ligand>
        <name>FMN</name>
        <dbReference type="ChEBI" id="CHEBI:58210"/>
    </ligand>
</feature>
<comment type="subunit">
    <text evidence="10 11">Homooctamer. Dimer of tetramers.</text>
</comment>
<keyword evidence="9 11" id="KW-0413">Isomerase</keyword>
<evidence type="ECO:0000256" key="7">
    <source>
        <dbReference type="ARBA" id="ARBA00022857"/>
    </source>
</evidence>
<dbReference type="Pfam" id="PF01070">
    <property type="entry name" value="FMN_dh"/>
    <property type="match status" value="2"/>
</dbReference>
<keyword evidence="14" id="KW-1185">Reference proteome</keyword>
<comment type="cofactor">
    <cofactor evidence="11">
        <name>Mg(2+)</name>
        <dbReference type="ChEBI" id="CHEBI:18420"/>
    </cofactor>
</comment>
<comment type="caution">
    <text evidence="11">Lacks conserved residue(s) required for the propagation of feature annotation.</text>
</comment>
<keyword evidence="4 11" id="KW-0288">FMN</keyword>
<dbReference type="InterPro" id="IPR013785">
    <property type="entry name" value="Aldolase_TIM"/>
</dbReference>
<evidence type="ECO:0000313" key="13">
    <source>
        <dbReference type="EMBL" id="MEY8662063.1"/>
    </source>
</evidence>
<organism evidence="13 14">
    <name type="scientific">Ligilactobacillus faecis</name>
    <dbReference type="NCBI Taxonomy" id="762833"/>
    <lineage>
        <taxon>Bacteria</taxon>
        <taxon>Bacillati</taxon>
        <taxon>Bacillota</taxon>
        <taxon>Bacilli</taxon>
        <taxon>Lactobacillales</taxon>
        <taxon>Lactobacillaceae</taxon>
        <taxon>Ligilactobacillus</taxon>
    </lineage>
</organism>
<name>A0ABV4DPH8_9LACO</name>
<comment type="caution">
    <text evidence="13">The sequence shown here is derived from an EMBL/GenBank/DDBJ whole genome shotgun (WGS) entry which is preliminary data.</text>
</comment>
<feature type="domain" description="FMN-dependent dehydrogenase" evidence="12">
    <location>
        <begin position="167"/>
        <end position="326"/>
    </location>
</feature>
<proteinExistence type="inferred from homology"/>
<dbReference type="EC" id="5.3.3.2" evidence="11"/>
<keyword evidence="5 11" id="KW-0479">Metal-binding</keyword>
<reference evidence="13 14" key="1">
    <citation type="submission" date="2024-03" db="EMBL/GenBank/DDBJ databases">
        <title>Mouse gut bacterial collection (mGBC) of GemPharmatech.</title>
        <authorList>
            <person name="He Y."/>
            <person name="Dong L."/>
            <person name="Wu D."/>
            <person name="Gao X."/>
            <person name="Lin Z."/>
        </authorList>
    </citation>
    <scope>NUCLEOTIDE SEQUENCE [LARGE SCALE GENOMIC DNA]</scope>
    <source>
        <strain evidence="13 14">15-30</strain>
    </source>
</reference>
<evidence type="ECO:0000256" key="1">
    <source>
        <dbReference type="ARBA" id="ARBA00001917"/>
    </source>
</evidence>
<dbReference type="Proteomes" id="UP001565236">
    <property type="component" value="Unassembled WGS sequence"/>
</dbReference>
<dbReference type="NCBIfam" id="TIGR02151">
    <property type="entry name" value="IPP_isom_2"/>
    <property type="match status" value="1"/>
</dbReference>
<gene>
    <name evidence="11 13" type="primary">fni</name>
    <name evidence="13" type="ORF">AALT52_04045</name>
</gene>
<dbReference type="SUPFAM" id="SSF51395">
    <property type="entry name" value="FMN-linked oxidoreductases"/>
    <property type="match status" value="1"/>
</dbReference>
<evidence type="ECO:0000256" key="3">
    <source>
        <dbReference type="ARBA" id="ARBA00022630"/>
    </source>
</evidence>
<dbReference type="PIRSF" id="PIRSF003314">
    <property type="entry name" value="IPP_isomerase"/>
    <property type="match status" value="1"/>
</dbReference>
<dbReference type="InterPro" id="IPR000262">
    <property type="entry name" value="FMN-dep_DH"/>
</dbReference>
<evidence type="ECO:0000256" key="6">
    <source>
        <dbReference type="ARBA" id="ARBA00022842"/>
    </source>
</evidence>
<feature type="binding site" evidence="11">
    <location>
        <begin position="7"/>
        <end position="8"/>
    </location>
    <ligand>
        <name>substrate</name>
    </ligand>
</feature>
<dbReference type="HAMAP" id="MF_00354">
    <property type="entry name" value="Idi_2"/>
    <property type="match status" value="1"/>
</dbReference>
<comment type="cofactor">
    <cofactor evidence="11">
        <name>NADPH</name>
        <dbReference type="ChEBI" id="CHEBI:57783"/>
    </cofactor>
</comment>
<evidence type="ECO:0000256" key="2">
    <source>
        <dbReference type="ARBA" id="ARBA00022490"/>
    </source>
</evidence>
<accession>A0ABV4DPH8</accession>
<feature type="domain" description="FMN-dependent dehydrogenase" evidence="12">
    <location>
        <begin position="23"/>
        <end position="98"/>
    </location>
</feature>
<dbReference type="Gene3D" id="3.20.20.70">
    <property type="entry name" value="Aldolase class I"/>
    <property type="match status" value="1"/>
</dbReference>
<comment type="function">
    <text evidence="11">Involved in the biosynthesis of isoprenoids. Catalyzes the 1,3-allylic rearrangement of the homoallylic substrate isopentenyl (IPP) to its allylic isomer, dimethylallyl diphosphate (DMAPP).</text>
</comment>
<evidence type="ECO:0000256" key="4">
    <source>
        <dbReference type="ARBA" id="ARBA00022643"/>
    </source>
</evidence>
<feature type="binding site" evidence="11">
    <location>
        <begin position="282"/>
        <end position="283"/>
    </location>
    <ligand>
        <name>FMN</name>
        <dbReference type="ChEBI" id="CHEBI:58210"/>
    </ligand>
</feature>
<dbReference type="GO" id="GO:0004452">
    <property type="term" value="F:isopentenyl-diphosphate delta-isomerase activity"/>
    <property type="evidence" value="ECO:0007669"/>
    <property type="project" value="UniProtKB-EC"/>
</dbReference>
<dbReference type="RefSeq" id="WP_369941373.1">
    <property type="nucleotide sequence ID" value="NZ_JBCLUF010000010.1"/>
</dbReference>
<dbReference type="InterPro" id="IPR011179">
    <property type="entry name" value="IPdP_isomerase"/>
</dbReference>
<evidence type="ECO:0000256" key="9">
    <source>
        <dbReference type="ARBA" id="ARBA00023235"/>
    </source>
</evidence>
<comment type="cofactor">
    <cofactor evidence="1 11">
        <name>FMN</name>
        <dbReference type="ChEBI" id="CHEBI:58210"/>
    </cofactor>
</comment>
<comment type="similarity">
    <text evidence="11">Belongs to the IPP isomerase type 2 family.</text>
</comment>
<dbReference type="PANTHER" id="PTHR43665">
    <property type="entry name" value="ISOPENTENYL-DIPHOSPHATE DELTA-ISOMERASE"/>
    <property type="match status" value="1"/>
</dbReference>
<feature type="binding site" evidence="11">
    <location>
        <position position="94"/>
    </location>
    <ligand>
        <name>FMN</name>
        <dbReference type="ChEBI" id="CHEBI:58210"/>
    </ligand>
</feature>
<evidence type="ECO:0000256" key="5">
    <source>
        <dbReference type="ARBA" id="ARBA00022723"/>
    </source>
</evidence>
<sequence>MDKHAHRKDEHVFIAEKQYQINATNGLEQVRLLPQTLPEIALNEIDISTTFLGQKIEAPFFINAMTGGSKETDKLNFKLATVAKETGLPLAVGSQSIALRFPEAKAGFKKMRQLAGPKTLLLSNLGAEHSFENCLRALEMLEADALELHVNVAQELTMPEGDRSFYALDNIKEVQAKLSQPLLVKEVGGGISPLALPKLKAAGVKYLDLSGKGGTNFITIENERRKEKDHMFLAGFGLTTAETLLGAKPYHADFSLTASGGIRSALDIAKCLALGADNVGISGEFLHILLKEDVGGLIKRIENLKAELKSVMALVGCRSISQLQQAPHLLSPELLSFEAQLKKYY</sequence>
<evidence type="ECO:0000256" key="8">
    <source>
        <dbReference type="ARBA" id="ARBA00023229"/>
    </source>
</evidence>
<comment type="catalytic activity">
    <reaction evidence="11">
        <text>isopentenyl diphosphate = dimethylallyl diphosphate</text>
        <dbReference type="Rhea" id="RHEA:23284"/>
        <dbReference type="ChEBI" id="CHEBI:57623"/>
        <dbReference type="ChEBI" id="CHEBI:128769"/>
        <dbReference type="EC" id="5.3.3.2"/>
    </reaction>
</comment>